<gene>
    <name evidence="1" type="ORF">BC670_0606</name>
</gene>
<protein>
    <submittedName>
        <fullName evidence="1">Uncharacterized protein</fullName>
    </submittedName>
</protein>
<organism evidence="1 2">
    <name type="scientific">Flavobacterium branchiophilum</name>
    <dbReference type="NCBI Taxonomy" id="55197"/>
    <lineage>
        <taxon>Bacteria</taxon>
        <taxon>Pseudomonadati</taxon>
        <taxon>Bacteroidota</taxon>
        <taxon>Flavobacteriia</taxon>
        <taxon>Flavobacteriales</taxon>
        <taxon>Flavobacteriaceae</taxon>
        <taxon>Flavobacterium</taxon>
    </lineage>
</organism>
<evidence type="ECO:0000313" key="1">
    <source>
        <dbReference type="EMBL" id="TQM39775.1"/>
    </source>
</evidence>
<reference evidence="1 2" key="1">
    <citation type="submission" date="2019-06" db="EMBL/GenBank/DDBJ databases">
        <title>Genomic Encyclopedia of Archaeal and Bacterial Type Strains, Phase II (KMG-II): from individual species to whole genera.</title>
        <authorList>
            <person name="Goeker M."/>
        </authorList>
    </citation>
    <scope>NUCLEOTIDE SEQUENCE [LARGE SCALE GENOMIC DNA]</scope>
    <source>
        <strain evidence="1 2">DSM 24789</strain>
    </source>
</reference>
<dbReference type="EMBL" id="VFPJ01000001">
    <property type="protein sequence ID" value="TQM39775.1"/>
    <property type="molecule type" value="Genomic_DNA"/>
</dbReference>
<proteinExistence type="predicted"/>
<sequence length="96" mass="10826">MVDVILDHDQDIKIDNGDFVLGDSTYQHVELMFISTPGDWKEHIETGIAIERAAHGNVDRFLDRTIRVQLEADGFKTSNLQISPLGISINGNYDRL</sequence>
<dbReference type="RefSeq" id="WP_089080535.1">
    <property type="nucleotide sequence ID" value="NZ_VFPJ01000001.1"/>
</dbReference>
<dbReference type="AlphaFoldDB" id="A0A543G141"/>
<dbReference type="Proteomes" id="UP000320773">
    <property type="component" value="Unassembled WGS sequence"/>
</dbReference>
<accession>A0A543G141</accession>
<evidence type="ECO:0000313" key="2">
    <source>
        <dbReference type="Proteomes" id="UP000320773"/>
    </source>
</evidence>
<name>A0A543G141_9FLAO</name>
<comment type="caution">
    <text evidence="1">The sequence shown here is derived from an EMBL/GenBank/DDBJ whole genome shotgun (WGS) entry which is preliminary data.</text>
</comment>